<name>A0ACB7XXJ1_9ERIC</name>
<comment type="caution">
    <text evidence="1">The sequence shown here is derived from an EMBL/GenBank/DDBJ whole genome shotgun (WGS) entry which is preliminary data.</text>
</comment>
<gene>
    <name evidence="1" type="ORF">Vadar_007677</name>
</gene>
<dbReference type="Proteomes" id="UP000828048">
    <property type="component" value="Chromosome 5"/>
</dbReference>
<evidence type="ECO:0000313" key="2">
    <source>
        <dbReference type="Proteomes" id="UP000828048"/>
    </source>
</evidence>
<proteinExistence type="predicted"/>
<keyword evidence="2" id="KW-1185">Reference proteome</keyword>
<evidence type="ECO:0000313" key="1">
    <source>
        <dbReference type="EMBL" id="KAH7845937.1"/>
    </source>
</evidence>
<accession>A0ACB7XXJ1</accession>
<dbReference type="EMBL" id="CM037155">
    <property type="protein sequence ID" value="KAH7845937.1"/>
    <property type="molecule type" value="Genomic_DNA"/>
</dbReference>
<protein>
    <submittedName>
        <fullName evidence="1">Uncharacterized protein</fullName>
    </submittedName>
</protein>
<organism evidence="1 2">
    <name type="scientific">Vaccinium darrowii</name>
    <dbReference type="NCBI Taxonomy" id="229202"/>
    <lineage>
        <taxon>Eukaryota</taxon>
        <taxon>Viridiplantae</taxon>
        <taxon>Streptophyta</taxon>
        <taxon>Embryophyta</taxon>
        <taxon>Tracheophyta</taxon>
        <taxon>Spermatophyta</taxon>
        <taxon>Magnoliopsida</taxon>
        <taxon>eudicotyledons</taxon>
        <taxon>Gunneridae</taxon>
        <taxon>Pentapetalae</taxon>
        <taxon>asterids</taxon>
        <taxon>Ericales</taxon>
        <taxon>Ericaceae</taxon>
        <taxon>Vaccinioideae</taxon>
        <taxon>Vaccinieae</taxon>
        <taxon>Vaccinium</taxon>
    </lineage>
</organism>
<reference evidence="1 2" key="1">
    <citation type="journal article" date="2021" name="Hortic Res">
        <title>High-quality reference genome and annotation aids understanding of berry development for evergreen blueberry (Vaccinium darrowii).</title>
        <authorList>
            <person name="Yu J."/>
            <person name="Hulse-Kemp A.M."/>
            <person name="Babiker E."/>
            <person name="Staton M."/>
        </authorList>
    </citation>
    <scope>NUCLEOTIDE SEQUENCE [LARGE SCALE GENOMIC DNA]</scope>
    <source>
        <strain evidence="2">cv. NJ 8807/NJ 8810</strain>
        <tissue evidence="1">Young leaf</tissue>
    </source>
</reference>
<sequence>MCGGSKAEPKTAQMTIFYAGRVIVFNDLSADKEKEVMLLASKEAAIVTIHFGLATGPKTFWPLHCNSLTQHIRNAYIKLKLNLTATKNRTSRVYRNKKPKWKETIKFDVNDKKLSNGNMRKKQFLGRVKLFGSQFKRNGEEGLVYYQLEKN</sequence>